<name>A0A7W6IDZ6_9HYPH</name>
<dbReference type="EMBL" id="JACIDC010000003">
    <property type="protein sequence ID" value="MBB4039679.1"/>
    <property type="molecule type" value="Genomic_DNA"/>
</dbReference>
<gene>
    <name evidence="1" type="ORF">GGR34_001321</name>
</gene>
<evidence type="ECO:0000313" key="2">
    <source>
        <dbReference type="Proteomes" id="UP000519439"/>
    </source>
</evidence>
<dbReference type="Proteomes" id="UP000519439">
    <property type="component" value="Unassembled WGS sequence"/>
</dbReference>
<evidence type="ECO:0000313" key="1">
    <source>
        <dbReference type="EMBL" id="MBB4039679.1"/>
    </source>
</evidence>
<accession>A0A7W6IDZ6</accession>
<reference evidence="1 2" key="1">
    <citation type="submission" date="2020-08" db="EMBL/GenBank/DDBJ databases">
        <title>Genomic Encyclopedia of Type Strains, Phase IV (KMG-IV): sequencing the most valuable type-strain genomes for metagenomic binning, comparative biology and taxonomic classification.</title>
        <authorList>
            <person name="Goeker M."/>
        </authorList>
    </citation>
    <scope>NUCLEOTIDE SEQUENCE [LARGE SCALE GENOMIC DNA]</scope>
    <source>
        <strain evidence="1 2">DSM 15743</strain>
    </source>
</reference>
<dbReference type="AlphaFoldDB" id="A0A7W6IDZ6"/>
<keyword evidence="2" id="KW-1185">Reference proteome</keyword>
<comment type="caution">
    <text evidence="1">The sequence shown here is derived from an EMBL/GenBank/DDBJ whole genome shotgun (WGS) entry which is preliminary data.</text>
</comment>
<organism evidence="1 2">
    <name type="scientific">Microvirga flocculans</name>
    <dbReference type="NCBI Taxonomy" id="217168"/>
    <lineage>
        <taxon>Bacteria</taxon>
        <taxon>Pseudomonadati</taxon>
        <taxon>Pseudomonadota</taxon>
        <taxon>Alphaproteobacteria</taxon>
        <taxon>Hyphomicrobiales</taxon>
        <taxon>Methylobacteriaceae</taxon>
        <taxon>Microvirga</taxon>
    </lineage>
</organism>
<protein>
    <submittedName>
        <fullName evidence="1">Uncharacterized protein</fullName>
    </submittedName>
</protein>
<proteinExistence type="predicted"/>
<sequence length="39" mass="4025">MAMLSGQVIVLPPLAFAASGPMRQYAPGEGDPQPLENLG</sequence>